<accession>A0A7W6D119</accession>
<comment type="cofactor">
    <cofactor evidence="1">
        <name>Mn(2+)</name>
        <dbReference type="ChEBI" id="CHEBI:29035"/>
    </cofactor>
</comment>
<dbReference type="InterPro" id="IPR013815">
    <property type="entry name" value="ATP_grasp_subdomain_1"/>
</dbReference>
<dbReference type="GO" id="GO:0005524">
    <property type="term" value="F:ATP binding"/>
    <property type="evidence" value="ECO:0007669"/>
    <property type="project" value="UniProtKB-UniRule"/>
</dbReference>
<dbReference type="EC" id="6.3.2.4" evidence="14"/>
<evidence type="ECO:0000256" key="9">
    <source>
        <dbReference type="ARBA" id="ARBA00022960"/>
    </source>
</evidence>
<evidence type="ECO:0000256" key="17">
    <source>
        <dbReference type="PIRSR" id="PIRSR039102-3"/>
    </source>
</evidence>
<feature type="binding site" evidence="16">
    <location>
        <begin position="225"/>
        <end position="232"/>
    </location>
    <ligand>
        <name>ATP</name>
        <dbReference type="ChEBI" id="CHEBI:30616"/>
    </ligand>
</feature>
<evidence type="ECO:0000256" key="6">
    <source>
        <dbReference type="ARBA" id="ARBA00022741"/>
    </source>
</evidence>
<comment type="caution">
    <text evidence="20">The sequence shown here is derived from an EMBL/GenBank/DDBJ whole genome shotgun (WGS) entry which is preliminary data.</text>
</comment>
<evidence type="ECO:0000256" key="13">
    <source>
        <dbReference type="ARBA" id="ARBA00047614"/>
    </source>
</evidence>
<keyword evidence="7 18" id="KW-0067">ATP-binding</keyword>
<dbReference type="AlphaFoldDB" id="A0A7W6D119"/>
<dbReference type="PROSITE" id="PS00843">
    <property type="entry name" value="DALA_DALA_LIGASE_1"/>
    <property type="match status" value="1"/>
</dbReference>
<dbReference type="PROSITE" id="PS00844">
    <property type="entry name" value="DALA_DALA_LIGASE_2"/>
    <property type="match status" value="1"/>
</dbReference>
<dbReference type="SUPFAM" id="SSF52440">
    <property type="entry name" value="PreATP-grasp domain"/>
    <property type="match status" value="1"/>
</dbReference>
<dbReference type="SUPFAM" id="SSF56059">
    <property type="entry name" value="Glutathione synthetase ATP-binding domain-like"/>
    <property type="match status" value="1"/>
</dbReference>
<dbReference type="PIRSF" id="PIRSF039102">
    <property type="entry name" value="Ddl/VanB"/>
    <property type="match status" value="1"/>
</dbReference>
<dbReference type="InterPro" id="IPR011095">
    <property type="entry name" value="Dala_Dala_lig_C"/>
</dbReference>
<dbReference type="Gene3D" id="3.30.1490.20">
    <property type="entry name" value="ATP-grasp fold, A domain"/>
    <property type="match status" value="1"/>
</dbReference>
<dbReference type="UniPathway" id="UPA00219"/>
<evidence type="ECO:0000256" key="14">
    <source>
        <dbReference type="HAMAP-Rule" id="MF_00047"/>
    </source>
</evidence>
<feature type="active site" evidence="15">
    <location>
        <position position="26"/>
    </location>
</feature>
<feature type="binding site" evidence="16">
    <location>
        <begin position="322"/>
        <end position="323"/>
    </location>
    <ligand>
        <name>ATP</name>
        <dbReference type="ChEBI" id="CHEBI:30616"/>
    </ligand>
</feature>
<feature type="domain" description="ATP-grasp" evidence="19">
    <location>
        <begin position="151"/>
        <end position="356"/>
    </location>
</feature>
<comment type="catalytic activity">
    <reaction evidence="13 14">
        <text>2 D-alanine + ATP = D-alanyl-D-alanine + ADP + phosphate + H(+)</text>
        <dbReference type="Rhea" id="RHEA:11224"/>
        <dbReference type="ChEBI" id="CHEBI:15378"/>
        <dbReference type="ChEBI" id="CHEBI:30616"/>
        <dbReference type="ChEBI" id="CHEBI:43474"/>
        <dbReference type="ChEBI" id="CHEBI:57416"/>
        <dbReference type="ChEBI" id="CHEBI:57822"/>
        <dbReference type="ChEBI" id="CHEBI:456216"/>
        <dbReference type="EC" id="6.3.2.4"/>
    </reaction>
</comment>
<dbReference type="GO" id="GO:0046872">
    <property type="term" value="F:metal ion binding"/>
    <property type="evidence" value="ECO:0007669"/>
    <property type="project" value="UniProtKB-KW"/>
</dbReference>
<dbReference type="GO" id="GO:0009252">
    <property type="term" value="P:peptidoglycan biosynthetic process"/>
    <property type="evidence" value="ECO:0007669"/>
    <property type="project" value="UniProtKB-UniRule"/>
</dbReference>
<dbReference type="Pfam" id="PF07478">
    <property type="entry name" value="Dala_Dala_lig_C"/>
    <property type="match status" value="1"/>
</dbReference>
<feature type="binding site" evidence="17">
    <location>
        <position position="323"/>
    </location>
    <ligand>
        <name>Mg(2+)</name>
        <dbReference type="ChEBI" id="CHEBI:18420"/>
        <label>2</label>
    </ligand>
</feature>
<dbReference type="PANTHER" id="PTHR23132:SF25">
    <property type="entry name" value="D-ALANINE--D-ALANINE LIGASE A"/>
    <property type="match status" value="1"/>
</dbReference>
<evidence type="ECO:0000256" key="18">
    <source>
        <dbReference type="PROSITE-ProRule" id="PRU00409"/>
    </source>
</evidence>
<dbReference type="FunFam" id="3.30.470.20:FF:000008">
    <property type="entry name" value="D-alanine--D-alanine ligase"/>
    <property type="match status" value="1"/>
</dbReference>
<dbReference type="GO" id="GO:0008360">
    <property type="term" value="P:regulation of cell shape"/>
    <property type="evidence" value="ECO:0007669"/>
    <property type="project" value="UniProtKB-KW"/>
</dbReference>
<keyword evidence="21" id="KW-1185">Reference proteome</keyword>
<dbReference type="Gene3D" id="3.40.50.20">
    <property type="match status" value="1"/>
</dbReference>
<dbReference type="InterPro" id="IPR011761">
    <property type="entry name" value="ATP-grasp"/>
</dbReference>
<evidence type="ECO:0000256" key="16">
    <source>
        <dbReference type="PIRSR" id="PIRSR039102-2"/>
    </source>
</evidence>
<evidence type="ECO:0000256" key="1">
    <source>
        <dbReference type="ARBA" id="ARBA00001936"/>
    </source>
</evidence>
<keyword evidence="12 14" id="KW-0961">Cell wall biogenesis/degradation</keyword>
<keyword evidence="5 17" id="KW-0479">Metal-binding</keyword>
<keyword evidence="11 17" id="KW-0464">Manganese</keyword>
<dbReference type="InterPro" id="IPR011127">
    <property type="entry name" value="Dala_Dala_lig_N"/>
</dbReference>
<dbReference type="NCBIfam" id="TIGR01205">
    <property type="entry name" value="D_ala_D_alaTIGR"/>
    <property type="match status" value="1"/>
</dbReference>
<feature type="binding site" evidence="16">
    <location>
        <begin position="187"/>
        <end position="189"/>
    </location>
    <ligand>
        <name>ATP</name>
        <dbReference type="ChEBI" id="CHEBI:30616"/>
    </ligand>
</feature>
<gene>
    <name evidence="14" type="primary">ddl</name>
    <name evidence="20" type="ORF">GGQ67_003931</name>
</gene>
<dbReference type="GO" id="GO:0005829">
    <property type="term" value="C:cytosol"/>
    <property type="evidence" value="ECO:0007669"/>
    <property type="project" value="TreeGrafter"/>
</dbReference>
<dbReference type="Pfam" id="PF01820">
    <property type="entry name" value="Dala_Dala_lig_N"/>
    <property type="match status" value="1"/>
</dbReference>
<keyword evidence="9 14" id="KW-0133">Cell shape</keyword>
<evidence type="ECO:0000313" key="20">
    <source>
        <dbReference type="EMBL" id="MBB3966246.1"/>
    </source>
</evidence>
<keyword evidence="10 14" id="KW-0573">Peptidoglycan synthesis</keyword>
<dbReference type="Gene3D" id="3.30.470.20">
    <property type="entry name" value="ATP-grasp fold, B domain"/>
    <property type="match status" value="1"/>
</dbReference>
<dbReference type="EMBL" id="JACIDW010000015">
    <property type="protein sequence ID" value="MBB3966246.1"/>
    <property type="molecule type" value="Genomic_DNA"/>
</dbReference>
<evidence type="ECO:0000256" key="10">
    <source>
        <dbReference type="ARBA" id="ARBA00022984"/>
    </source>
</evidence>
<keyword evidence="8 17" id="KW-0460">Magnesium</keyword>
<evidence type="ECO:0000256" key="4">
    <source>
        <dbReference type="ARBA" id="ARBA00022598"/>
    </source>
</evidence>
<keyword evidence="14" id="KW-0963">Cytoplasm</keyword>
<sequence>MTTNSTHRPRDSRPRIAILFGGRSPEHDVSILSAANVVAALDADRYDVLPIFLTREGKWLLLPKGTAPSAAAMVEEAVEVSLVPGGHGRMLAIPQGAQPYEVLAIDVLFPVLHGMHGEDGSVQGLASVARVPLAGCGLVGSVTAIDKDIAKRLLRDAGLPVAKALCIEQDSVPSFDAAARELGLPLFIKPARQGSSVGVSKVKTQEDFAAALAEGFRHDGKLLAEEFIAGREIEFSVLEHANGDITVSLPGEIAPAESHGFYSYEAKYVDEAGAALRVPAQLPKAIEDRLRRTARQAFKALGCDGMARVDFFLMPDMTFVVNELNTIPGFTNISMYAKAMAASGVGYAEVLDVLIDRALARGGG</sequence>
<dbReference type="GO" id="GO:0071555">
    <property type="term" value="P:cell wall organization"/>
    <property type="evidence" value="ECO:0007669"/>
    <property type="project" value="UniProtKB-KW"/>
</dbReference>
<feature type="binding site" evidence="17">
    <location>
        <position position="323"/>
    </location>
    <ligand>
        <name>Mg(2+)</name>
        <dbReference type="ChEBI" id="CHEBI:18420"/>
        <label>1</label>
    </ligand>
</feature>
<dbReference type="HAMAP" id="MF_00047">
    <property type="entry name" value="Dala_Dala_lig"/>
    <property type="match status" value="1"/>
</dbReference>
<evidence type="ECO:0000256" key="5">
    <source>
        <dbReference type="ARBA" id="ARBA00022723"/>
    </source>
</evidence>
<feature type="binding site" evidence="16">
    <location>
        <begin position="195"/>
        <end position="196"/>
    </location>
    <ligand>
        <name>ATP</name>
        <dbReference type="ChEBI" id="CHEBI:30616"/>
    </ligand>
</feature>
<keyword evidence="6 16" id="KW-0547">Nucleotide-binding</keyword>
<evidence type="ECO:0000256" key="11">
    <source>
        <dbReference type="ARBA" id="ARBA00023211"/>
    </source>
</evidence>
<evidence type="ECO:0000256" key="7">
    <source>
        <dbReference type="ARBA" id="ARBA00022840"/>
    </source>
</evidence>
<feature type="binding site" evidence="17">
    <location>
        <position position="325"/>
    </location>
    <ligand>
        <name>Mg(2+)</name>
        <dbReference type="ChEBI" id="CHEBI:18420"/>
        <label>2</label>
    </ligand>
</feature>
<dbReference type="Proteomes" id="UP000582090">
    <property type="component" value="Unassembled WGS sequence"/>
</dbReference>
<evidence type="ECO:0000259" key="19">
    <source>
        <dbReference type="PROSITE" id="PS50975"/>
    </source>
</evidence>
<dbReference type="RefSeq" id="WP_183901752.1">
    <property type="nucleotide sequence ID" value="NZ_JACIDW010000015.1"/>
</dbReference>
<comment type="similarity">
    <text evidence="3 14">Belongs to the D-alanine--D-alanine ligase family.</text>
</comment>
<evidence type="ECO:0000256" key="2">
    <source>
        <dbReference type="ARBA" id="ARBA00003921"/>
    </source>
</evidence>
<dbReference type="NCBIfam" id="NF002528">
    <property type="entry name" value="PRK01966.1-4"/>
    <property type="match status" value="1"/>
</dbReference>
<evidence type="ECO:0000256" key="8">
    <source>
        <dbReference type="ARBA" id="ARBA00022842"/>
    </source>
</evidence>
<comment type="pathway">
    <text evidence="14">Cell wall biogenesis; peptidoglycan biosynthesis.</text>
</comment>
<feature type="binding site" evidence="17">
    <location>
        <position position="310"/>
    </location>
    <ligand>
        <name>Mg(2+)</name>
        <dbReference type="ChEBI" id="CHEBI:18420"/>
        <label>1</label>
    </ligand>
</feature>
<dbReference type="PROSITE" id="PS50975">
    <property type="entry name" value="ATP_GRASP"/>
    <property type="match status" value="1"/>
</dbReference>
<organism evidence="20 21">
    <name type="scientific">Rhizobium metallidurans</name>
    <dbReference type="NCBI Taxonomy" id="1265931"/>
    <lineage>
        <taxon>Bacteria</taxon>
        <taxon>Pseudomonadati</taxon>
        <taxon>Pseudomonadota</taxon>
        <taxon>Alphaproteobacteria</taxon>
        <taxon>Hyphomicrobiales</taxon>
        <taxon>Rhizobiaceae</taxon>
        <taxon>Rhizobium/Agrobacterium group</taxon>
        <taxon>Rhizobium</taxon>
    </lineage>
</organism>
<evidence type="ECO:0000313" key="21">
    <source>
        <dbReference type="Proteomes" id="UP000582090"/>
    </source>
</evidence>
<comment type="function">
    <text evidence="2 14">Cell wall formation.</text>
</comment>
<protein>
    <recommendedName>
        <fullName evidence="14">D-alanine--D-alanine ligase</fullName>
        <ecNumber evidence="14">6.3.2.4</ecNumber>
    </recommendedName>
    <alternativeName>
        <fullName evidence="14">D-Ala-D-Ala ligase</fullName>
    </alternativeName>
    <alternativeName>
        <fullName evidence="14">D-alanylalanine synthetase</fullName>
    </alternativeName>
</protein>
<evidence type="ECO:0000256" key="12">
    <source>
        <dbReference type="ARBA" id="ARBA00023316"/>
    </source>
</evidence>
<feature type="active site" evidence="15">
    <location>
        <position position="334"/>
    </location>
</feature>
<feature type="binding site" evidence="16">
    <location>
        <position position="147"/>
    </location>
    <ligand>
        <name>ATP</name>
        <dbReference type="ChEBI" id="CHEBI:30616"/>
    </ligand>
</feature>
<dbReference type="InterPro" id="IPR005905">
    <property type="entry name" value="D_ala_D_ala"/>
</dbReference>
<dbReference type="InterPro" id="IPR000291">
    <property type="entry name" value="D-Ala_lig_Van_CS"/>
</dbReference>
<keyword evidence="4 14" id="KW-0436">Ligase</keyword>
<evidence type="ECO:0000256" key="15">
    <source>
        <dbReference type="PIRSR" id="PIRSR039102-1"/>
    </source>
</evidence>
<name>A0A7W6D119_9HYPH</name>
<proteinExistence type="inferred from homology"/>
<dbReference type="InterPro" id="IPR016185">
    <property type="entry name" value="PreATP-grasp_dom_sf"/>
</dbReference>
<dbReference type="GO" id="GO:0008716">
    <property type="term" value="F:D-alanine-D-alanine ligase activity"/>
    <property type="evidence" value="ECO:0007669"/>
    <property type="project" value="UniProtKB-UniRule"/>
</dbReference>
<evidence type="ECO:0000256" key="3">
    <source>
        <dbReference type="ARBA" id="ARBA00010871"/>
    </source>
</evidence>
<comment type="cofactor">
    <cofactor evidence="17">
        <name>Mg(2+)</name>
        <dbReference type="ChEBI" id="CHEBI:18420"/>
    </cofactor>
    <cofactor evidence="17">
        <name>Mn(2+)</name>
        <dbReference type="ChEBI" id="CHEBI:29035"/>
    </cofactor>
    <text evidence="17">Binds 2 magnesium or manganese ions per subunit.</text>
</comment>
<dbReference type="PANTHER" id="PTHR23132">
    <property type="entry name" value="D-ALANINE--D-ALANINE LIGASE"/>
    <property type="match status" value="1"/>
</dbReference>
<comment type="subcellular location">
    <subcellularLocation>
        <location evidence="14">Cytoplasm</location>
    </subcellularLocation>
</comment>
<reference evidence="20 21" key="1">
    <citation type="submission" date="2020-08" db="EMBL/GenBank/DDBJ databases">
        <title>Genomic Encyclopedia of Type Strains, Phase IV (KMG-IV): sequencing the most valuable type-strain genomes for metagenomic binning, comparative biology and taxonomic classification.</title>
        <authorList>
            <person name="Goeker M."/>
        </authorList>
    </citation>
    <scope>NUCLEOTIDE SEQUENCE [LARGE SCALE GENOMIC DNA]</scope>
    <source>
        <strain evidence="20 21">DSM 26575</strain>
    </source>
</reference>
<feature type="active site" evidence="15">
    <location>
        <position position="195"/>
    </location>
</feature>